<proteinExistence type="predicted"/>
<dbReference type="Proteomes" id="UP000029448">
    <property type="component" value="Unassembled WGS sequence"/>
</dbReference>
<reference evidence="1 2" key="1">
    <citation type="submission" date="2014-06" db="EMBL/GenBank/DDBJ databases">
        <title>Functional and comparative genomic analyses of the Drosophila gut microbiota identify candidate symbiosis factors.</title>
        <authorList>
            <person name="Newell P.D."/>
            <person name="Chaston J.M."/>
            <person name="Douglas A.E."/>
        </authorList>
    </citation>
    <scope>NUCLEOTIDE SEQUENCE [LARGE SCALE GENOMIC DNA]</scope>
    <source>
        <strain evidence="1 2">DmCS_006</strain>
    </source>
</reference>
<organism evidence="1 2">
    <name type="scientific">Acetobacter tropicalis</name>
    <dbReference type="NCBI Taxonomy" id="104102"/>
    <lineage>
        <taxon>Bacteria</taxon>
        <taxon>Pseudomonadati</taxon>
        <taxon>Pseudomonadota</taxon>
        <taxon>Alphaproteobacteria</taxon>
        <taxon>Acetobacterales</taxon>
        <taxon>Acetobacteraceae</taxon>
        <taxon>Acetobacter</taxon>
    </lineage>
</organism>
<dbReference type="PATRIC" id="fig|104102.7.peg.46"/>
<evidence type="ECO:0000313" key="1">
    <source>
        <dbReference type="EMBL" id="KGB26683.1"/>
    </source>
</evidence>
<evidence type="ECO:0000313" key="2">
    <source>
        <dbReference type="Proteomes" id="UP000029448"/>
    </source>
</evidence>
<gene>
    <name evidence="1" type="ORF">AtDm6_0047</name>
</gene>
<comment type="caution">
    <text evidence="1">The sequence shown here is derived from an EMBL/GenBank/DDBJ whole genome shotgun (WGS) entry which is preliminary data.</text>
</comment>
<keyword evidence="2" id="KW-1185">Reference proteome</keyword>
<protein>
    <submittedName>
        <fullName evidence="1">Uncharacterized protein</fullName>
    </submittedName>
</protein>
<dbReference type="EMBL" id="JOKM01000002">
    <property type="protein sequence ID" value="KGB26683.1"/>
    <property type="molecule type" value="Genomic_DNA"/>
</dbReference>
<name>A0A095BD14_9PROT</name>
<sequence length="38" mass="4027">MPICVSMDVARGELDELTGSSEDGVCVTVPLTDEETDI</sequence>
<dbReference type="AlphaFoldDB" id="A0A095BD14"/>
<accession>A0A095BD14</accession>